<comment type="caution">
    <text evidence="3">The sequence shown here is derived from an EMBL/GenBank/DDBJ whole genome shotgun (WGS) entry which is preliminary data.</text>
</comment>
<dbReference type="PANTHER" id="PTHR33755">
    <property type="entry name" value="TOXIN PARE1-RELATED"/>
    <property type="match status" value="1"/>
</dbReference>
<reference evidence="4" key="1">
    <citation type="journal article" date="2019" name="Int. J. Syst. Evol. Microbiol.">
        <title>The Global Catalogue of Microorganisms (GCM) 10K type strain sequencing project: providing services to taxonomists for standard genome sequencing and annotation.</title>
        <authorList>
            <consortium name="The Broad Institute Genomics Platform"/>
            <consortium name="The Broad Institute Genome Sequencing Center for Infectious Disease"/>
            <person name="Wu L."/>
            <person name="Ma J."/>
        </authorList>
    </citation>
    <scope>NUCLEOTIDE SEQUENCE [LARGE SCALE GENOMIC DNA]</scope>
    <source>
        <strain evidence="4">CGMCC-1.15741</strain>
    </source>
</reference>
<dbReference type="InterPro" id="IPR007712">
    <property type="entry name" value="RelE/ParE_toxin"/>
</dbReference>
<sequence>MIVIWTPEAEQDRADIMDFIAADSPSAAIHMDQLFGEAAARLAHHPFMGKPGQRPDTRELIPHPSYRLVYAVNQDTVWVLTLIHTARLWPSAA</sequence>
<comment type="similarity">
    <text evidence="1">Belongs to the RelE toxin family.</text>
</comment>
<evidence type="ECO:0000256" key="1">
    <source>
        <dbReference type="ARBA" id="ARBA00006226"/>
    </source>
</evidence>
<dbReference type="InterPro" id="IPR035093">
    <property type="entry name" value="RelE/ParE_toxin_dom_sf"/>
</dbReference>
<protein>
    <submittedName>
        <fullName evidence="3">Type II toxin-antitoxin system RelE/ParE family toxin</fullName>
    </submittedName>
</protein>
<dbReference type="InterPro" id="IPR051803">
    <property type="entry name" value="TA_system_RelE-like_toxin"/>
</dbReference>
<evidence type="ECO:0000313" key="4">
    <source>
        <dbReference type="Proteomes" id="UP001596303"/>
    </source>
</evidence>
<dbReference type="RefSeq" id="WP_377377169.1">
    <property type="nucleotide sequence ID" value="NZ_JBHSSW010000007.1"/>
</dbReference>
<dbReference type="Proteomes" id="UP001596303">
    <property type="component" value="Unassembled WGS sequence"/>
</dbReference>
<keyword evidence="4" id="KW-1185">Reference proteome</keyword>
<dbReference type="PANTHER" id="PTHR33755:SF6">
    <property type="entry name" value="PLASMID STABILIZATION SYSTEM PROTEIN"/>
    <property type="match status" value="1"/>
</dbReference>
<dbReference type="EMBL" id="JBHSSW010000007">
    <property type="protein sequence ID" value="MFC6197775.1"/>
    <property type="molecule type" value="Genomic_DNA"/>
</dbReference>
<proteinExistence type="inferred from homology"/>
<accession>A0ABW1S880</accession>
<keyword evidence="2" id="KW-1277">Toxin-antitoxin system</keyword>
<organism evidence="3 4">
    <name type="scientific">Ponticaulis profundi</name>
    <dbReference type="NCBI Taxonomy" id="2665222"/>
    <lineage>
        <taxon>Bacteria</taxon>
        <taxon>Pseudomonadati</taxon>
        <taxon>Pseudomonadota</taxon>
        <taxon>Alphaproteobacteria</taxon>
        <taxon>Hyphomonadales</taxon>
        <taxon>Hyphomonadaceae</taxon>
        <taxon>Ponticaulis</taxon>
    </lineage>
</organism>
<dbReference type="NCBIfam" id="TIGR02385">
    <property type="entry name" value="RelE_StbE"/>
    <property type="match status" value="1"/>
</dbReference>
<evidence type="ECO:0000256" key="2">
    <source>
        <dbReference type="ARBA" id="ARBA00022649"/>
    </source>
</evidence>
<dbReference type="Gene3D" id="3.30.2310.20">
    <property type="entry name" value="RelE-like"/>
    <property type="match status" value="1"/>
</dbReference>
<dbReference type="Pfam" id="PF05016">
    <property type="entry name" value="ParE_toxin"/>
    <property type="match status" value="1"/>
</dbReference>
<gene>
    <name evidence="3" type="ORF">ACFQDM_06775</name>
</gene>
<name>A0ABW1S880_9PROT</name>
<evidence type="ECO:0000313" key="3">
    <source>
        <dbReference type="EMBL" id="MFC6197775.1"/>
    </source>
</evidence>